<dbReference type="FunFam" id="3.90.650.10:FF:000011">
    <property type="entry name" value="Phosphoribosylformylglycinamidine cyclo-ligase"/>
    <property type="match status" value="1"/>
</dbReference>
<dbReference type="PANTHER" id="PTHR10520:SF12">
    <property type="entry name" value="TRIFUNCTIONAL PURINE BIOSYNTHETIC PROTEIN ADENOSINE-3"/>
    <property type="match status" value="1"/>
</dbReference>
<dbReference type="InterPro" id="IPR036921">
    <property type="entry name" value="PurM-like_N_sf"/>
</dbReference>
<keyword evidence="7 15" id="KW-0436">Ligase</keyword>
<dbReference type="InterPro" id="IPR016188">
    <property type="entry name" value="PurM-like_N"/>
</dbReference>
<reference evidence="19 20" key="1">
    <citation type="submission" date="2018-01" db="EMBL/GenBank/DDBJ databases">
        <title>Draft genome sequence of Jiangella sp. GTF31.</title>
        <authorList>
            <person name="Sahin N."/>
            <person name="Ay H."/>
            <person name="Saygin H."/>
        </authorList>
    </citation>
    <scope>NUCLEOTIDE SEQUENCE [LARGE SCALE GENOMIC DNA]</scope>
    <source>
        <strain evidence="19 20">GTF31</strain>
    </source>
</reference>
<dbReference type="SUPFAM" id="SSF55326">
    <property type="entry name" value="PurM N-terminal domain-like"/>
    <property type="match status" value="1"/>
</dbReference>
<evidence type="ECO:0000256" key="1">
    <source>
        <dbReference type="ARBA" id="ARBA00004496"/>
    </source>
</evidence>
<dbReference type="NCBIfam" id="TIGR00878">
    <property type="entry name" value="purM"/>
    <property type="match status" value="1"/>
</dbReference>
<dbReference type="AlphaFoldDB" id="A0A2W2CG82"/>
<sequence>MLSPGESAALTVEDGAETLAVHRDLLSCRAGPLTGPDAEPSLPDTLLSVSSSENAPAGATYASAGVDIEAGDRAVELMKEWVAKARRPEVVGGLGGFAGLFDASALTAYRRPLLATSTDGVGTKVVVAQRMDVHDTIGFDLVGMVVDDIVVCGAEPLFLTDYIACGRVVPERIAAVVKGIAQACVAAGCALSGGETAEHPGLLGPDEYDVAGAVTGVVEADALLGAERVRPGDVVVAMASSGLHSNGYSLVRHVLLDRAGWALDRDVPEFGRTLGEELLEPTRIYARDCLALAAAVEVHAMSHVTGGGLAANLARVLPGTVTARLDRATWTPQPVFGLVGAVGEVAEPELEKTLNMGVGMVAVVAADAADAAVRLLTERGVPAWVAGEVVGDGDGSATLYGAYRG</sequence>
<proteinExistence type="inferred from homology"/>
<dbReference type="HAMAP" id="MF_00741">
    <property type="entry name" value="AIRS"/>
    <property type="match status" value="1"/>
</dbReference>
<evidence type="ECO:0000313" key="19">
    <source>
        <dbReference type="EMBL" id="PZF79173.1"/>
    </source>
</evidence>
<evidence type="ECO:0000256" key="14">
    <source>
        <dbReference type="ARBA" id="ARBA00049057"/>
    </source>
</evidence>
<dbReference type="GO" id="GO:0004641">
    <property type="term" value="F:phosphoribosylformylglycinamidine cyclo-ligase activity"/>
    <property type="evidence" value="ECO:0007669"/>
    <property type="project" value="UniProtKB-UniRule"/>
</dbReference>
<comment type="pathway">
    <text evidence="2 15">Purine metabolism; IMP biosynthesis via de novo pathway; 5-amino-1-(5-phospho-D-ribosyl)imidazole from N(2)-formyl-N(1)-(5-phospho-D-ribosyl)glycinamide: step 2/2.</text>
</comment>
<dbReference type="InterPro" id="IPR036676">
    <property type="entry name" value="PurM-like_C_sf"/>
</dbReference>
<dbReference type="Pfam" id="PF02769">
    <property type="entry name" value="AIRS_C"/>
    <property type="match status" value="1"/>
</dbReference>
<name>A0A2W2CG82_9ACTN</name>
<dbReference type="EMBL" id="POTW01000169">
    <property type="protein sequence ID" value="PZF79173.1"/>
    <property type="molecule type" value="Genomic_DNA"/>
</dbReference>
<evidence type="ECO:0000256" key="16">
    <source>
        <dbReference type="SAM" id="MobiDB-lite"/>
    </source>
</evidence>
<comment type="catalytic activity">
    <reaction evidence="14 15">
        <text>2-formamido-N(1)-(5-O-phospho-beta-D-ribosyl)acetamidine + ATP = 5-amino-1-(5-phospho-beta-D-ribosyl)imidazole + ADP + phosphate + H(+)</text>
        <dbReference type="Rhea" id="RHEA:23032"/>
        <dbReference type="ChEBI" id="CHEBI:15378"/>
        <dbReference type="ChEBI" id="CHEBI:30616"/>
        <dbReference type="ChEBI" id="CHEBI:43474"/>
        <dbReference type="ChEBI" id="CHEBI:137981"/>
        <dbReference type="ChEBI" id="CHEBI:147287"/>
        <dbReference type="ChEBI" id="CHEBI:456216"/>
        <dbReference type="EC" id="6.3.3.1"/>
    </reaction>
</comment>
<keyword evidence="20" id="KW-1185">Reference proteome</keyword>
<dbReference type="Proteomes" id="UP000248764">
    <property type="component" value="Unassembled WGS sequence"/>
</dbReference>
<dbReference type="Gene3D" id="3.90.650.10">
    <property type="entry name" value="PurM-like C-terminal domain"/>
    <property type="match status" value="1"/>
</dbReference>
<evidence type="ECO:0000256" key="13">
    <source>
        <dbReference type="ARBA" id="ARBA00033093"/>
    </source>
</evidence>
<comment type="caution">
    <text evidence="19">The sequence shown here is derived from an EMBL/GenBank/DDBJ whole genome shotgun (WGS) entry which is preliminary data.</text>
</comment>
<accession>A0A2W2CG82</accession>
<feature type="domain" description="PurM-like N-terminal" evidence="17">
    <location>
        <begin position="111"/>
        <end position="218"/>
    </location>
</feature>
<keyword evidence="6 15" id="KW-0963">Cytoplasm</keyword>
<evidence type="ECO:0000259" key="18">
    <source>
        <dbReference type="Pfam" id="PF02769"/>
    </source>
</evidence>
<evidence type="ECO:0000256" key="10">
    <source>
        <dbReference type="ARBA" id="ARBA00022840"/>
    </source>
</evidence>
<dbReference type="EC" id="6.3.3.1" evidence="4 15"/>
<dbReference type="GO" id="GO:0004637">
    <property type="term" value="F:phosphoribosylamine-glycine ligase activity"/>
    <property type="evidence" value="ECO:0007669"/>
    <property type="project" value="TreeGrafter"/>
</dbReference>
<evidence type="ECO:0000313" key="20">
    <source>
        <dbReference type="Proteomes" id="UP000248764"/>
    </source>
</evidence>
<keyword evidence="9 15" id="KW-0658">Purine biosynthesis</keyword>
<dbReference type="Pfam" id="PF00586">
    <property type="entry name" value="AIRS"/>
    <property type="match status" value="1"/>
</dbReference>
<dbReference type="Gene3D" id="3.30.1330.10">
    <property type="entry name" value="PurM-like, N-terminal domain"/>
    <property type="match status" value="1"/>
</dbReference>
<keyword evidence="10 15" id="KW-0067">ATP-binding</keyword>
<dbReference type="InterPro" id="IPR010918">
    <property type="entry name" value="PurM-like_C_dom"/>
</dbReference>
<dbReference type="UniPathway" id="UPA00074">
    <property type="reaction ID" value="UER00129"/>
</dbReference>
<keyword evidence="8 15" id="KW-0547">Nucleotide-binding</keyword>
<evidence type="ECO:0000256" key="9">
    <source>
        <dbReference type="ARBA" id="ARBA00022755"/>
    </source>
</evidence>
<evidence type="ECO:0000256" key="4">
    <source>
        <dbReference type="ARBA" id="ARBA00013047"/>
    </source>
</evidence>
<evidence type="ECO:0000256" key="6">
    <source>
        <dbReference type="ARBA" id="ARBA00022490"/>
    </source>
</evidence>
<evidence type="ECO:0000256" key="12">
    <source>
        <dbReference type="ARBA" id="ARBA00032931"/>
    </source>
</evidence>
<evidence type="ECO:0000256" key="11">
    <source>
        <dbReference type="ARBA" id="ARBA00031908"/>
    </source>
</evidence>
<evidence type="ECO:0000256" key="15">
    <source>
        <dbReference type="HAMAP-Rule" id="MF_00741"/>
    </source>
</evidence>
<dbReference type="GO" id="GO:0005829">
    <property type="term" value="C:cytosol"/>
    <property type="evidence" value="ECO:0007669"/>
    <property type="project" value="TreeGrafter"/>
</dbReference>
<dbReference type="GO" id="GO:0006189">
    <property type="term" value="P:'de novo' IMP biosynthetic process"/>
    <property type="evidence" value="ECO:0007669"/>
    <property type="project" value="UniProtKB-UniRule"/>
</dbReference>
<organism evidence="19 20">
    <name type="scientific">Jiangella anatolica</name>
    <dbReference type="NCBI Taxonomy" id="2670374"/>
    <lineage>
        <taxon>Bacteria</taxon>
        <taxon>Bacillati</taxon>
        <taxon>Actinomycetota</taxon>
        <taxon>Actinomycetes</taxon>
        <taxon>Jiangellales</taxon>
        <taxon>Jiangellaceae</taxon>
        <taxon>Jiangella</taxon>
    </lineage>
</organism>
<dbReference type="GO" id="GO:0046084">
    <property type="term" value="P:adenine biosynthetic process"/>
    <property type="evidence" value="ECO:0007669"/>
    <property type="project" value="TreeGrafter"/>
</dbReference>
<evidence type="ECO:0000256" key="2">
    <source>
        <dbReference type="ARBA" id="ARBA00004686"/>
    </source>
</evidence>
<evidence type="ECO:0000256" key="8">
    <source>
        <dbReference type="ARBA" id="ARBA00022741"/>
    </source>
</evidence>
<dbReference type="PANTHER" id="PTHR10520">
    <property type="entry name" value="TRIFUNCTIONAL PURINE BIOSYNTHETIC PROTEIN ADENOSINE-3-RELATED"/>
    <property type="match status" value="1"/>
</dbReference>
<evidence type="ECO:0000256" key="3">
    <source>
        <dbReference type="ARBA" id="ARBA00010280"/>
    </source>
</evidence>
<dbReference type="GO" id="GO:0005524">
    <property type="term" value="F:ATP binding"/>
    <property type="evidence" value="ECO:0007669"/>
    <property type="project" value="UniProtKB-KW"/>
</dbReference>
<protein>
    <recommendedName>
        <fullName evidence="5 15">Phosphoribosylformylglycinamidine cyclo-ligase</fullName>
        <ecNumber evidence="4 15">6.3.3.1</ecNumber>
    </recommendedName>
    <alternativeName>
        <fullName evidence="12 15">AIR synthase</fullName>
    </alternativeName>
    <alternativeName>
        <fullName evidence="13 15">AIRS</fullName>
    </alternativeName>
    <alternativeName>
        <fullName evidence="11 15">Phosphoribosyl-aminoimidazole synthetase</fullName>
    </alternativeName>
</protein>
<comment type="similarity">
    <text evidence="3 15">Belongs to the AIR synthase family.</text>
</comment>
<evidence type="ECO:0000256" key="5">
    <source>
        <dbReference type="ARBA" id="ARBA00020367"/>
    </source>
</evidence>
<evidence type="ECO:0000259" key="17">
    <source>
        <dbReference type="Pfam" id="PF00586"/>
    </source>
</evidence>
<feature type="domain" description="PurM-like C-terminal" evidence="18">
    <location>
        <begin position="230"/>
        <end position="398"/>
    </location>
</feature>
<dbReference type="CDD" id="cd02196">
    <property type="entry name" value="PurM"/>
    <property type="match status" value="1"/>
</dbReference>
<dbReference type="InterPro" id="IPR004733">
    <property type="entry name" value="PurM_cligase"/>
</dbReference>
<dbReference type="FunFam" id="3.30.1330.10:FF:000001">
    <property type="entry name" value="Phosphoribosylformylglycinamidine cyclo-ligase"/>
    <property type="match status" value="1"/>
</dbReference>
<gene>
    <name evidence="15" type="primary">purM</name>
    <name evidence="19" type="ORF">C1I92_32515</name>
</gene>
<comment type="subcellular location">
    <subcellularLocation>
        <location evidence="1 15">Cytoplasm</location>
    </subcellularLocation>
</comment>
<evidence type="ECO:0000256" key="7">
    <source>
        <dbReference type="ARBA" id="ARBA00022598"/>
    </source>
</evidence>
<feature type="region of interest" description="Disordered" evidence="16">
    <location>
        <begin position="32"/>
        <end position="51"/>
    </location>
</feature>
<dbReference type="SUPFAM" id="SSF56042">
    <property type="entry name" value="PurM C-terminal domain-like"/>
    <property type="match status" value="1"/>
</dbReference>